<organism evidence="2 3">
    <name type="scientific">Sporothrix eucalyptigena</name>
    <dbReference type="NCBI Taxonomy" id="1812306"/>
    <lineage>
        <taxon>Eukaryota</taxon>
        <taxon>Fungi</taxon>
        <taxon>Dikarya</taxon>
        <taxon>Ascomycota</taxon>
        <taxon>Pezizomycotina</taxon>
        <taxon>Sordariomycetes</taxon>
        <taxon>Sordariomycetidae</taxon>
        <taxon>Ophiostomatales</taxon>
        <taxon>Ophiostomataceae</taxon>
        <taxon>Sporothrix</taxon>
    </lineage>
</organism>
<feature type="compositionally biased region" description="Low complexity" evidence="1">
    <location>
        <begin position="199"/>
        <end position="217"/>
    </location>
</feature>
<feature type="region of interest" description="Disordered" evidence="1">
    <location>
        <begin position="110"/>
        <end position="386"/>
    </location>
</feature>
<dbReference type="EMBL" id="CAWUHD010000001">
    <property type="protein sequence ID" value="CAK7208602.1"/>
    <property type="molecule type" value="Genomic_DNA"/>
</dbReference>
<feature type="compositionally biased region" description="Polar residues" evidence="1">
    <location>
        <begin position="260"/>
        <end position="277"/>
    </location>
</feature>
<sequence length="440" mass="46192">MAAPAAGHAQQPRAVDAPVTAVSLDNVLPALNDRRNSSASVRLSNSPPKPPFVSVSSSPTARRATLPGVETQKPPSQHKTPPIETATPRPNGLPATKPPVSLIKAIATGRTTTNAPPTPPLSAMSTPAVNPPLADANIPSPAPSVASTTTTLLPVPSSAFSARHDAETKSEPRPAYKMKRTGRPGILPNGIHSANGSRTPTPTSTAAPGTPSKTPTPFRANFPVETQPQPQPKLQAQPQPQPQTKPSPKALRNSKPASIESDQPSAKSVATSTSLQNGIKRRGESIVDLPQPVPKRIKVVNGSKDSPVDVVPAALITSLPSDFDASQHSTEEESLEDDDDVTEDASDSDNEDGEEKCDDDEVEITGDNGEEEEGGALQDDDELQNEDASLSLLGSRTAASTSPGHFRNAPSGRPYNRYIGNALRQYSLLSFCHPFEAALT</sequence>
<proteinExistence type="predicted"/>
<feature type="compositionally biased region" description="Acidic residues" evidence="1">
    <location>
        <begin position="332"/>
        <end position="385"/>
    </location>
</feature>
<name>A0ABP0ALA5_9PEZI</name>
<comment type="caution">
    <text evidence="2">The sequence shown here is derived from an EMBL/GenBank/DDBJ whole genome shotgun (WGS) entry which is preliminary data.</text>
</comment>
<feature type="compositionally biased region" description="Polar residues" evidence="1">
    <location>
        <begin position="318"/>
        <end position="328"/>
    </location>
</feature>
<evidence type="ECO:0000256" key="1">
    <source>
        <dbReference type="SAM" id="MobiDB-lite"/>
    </source>
</evidence>
<dbReference type="Proteomes" id="UP001642482">
    <property type="component" value="Unassembled WGS sequence"/>
</dbReference>
<keyword evidence="3" id="KW-1185">Reference proteome</keyword>
<feature type="compositionally biased region" description="Low complexity" evidence="1">
    <location>
        <begin position="143"/>
        <end position="158"/>
    </location>
</feature>
<gene>
    <name evidence="2" type="ORF">SEUCBS140593_000228</name>
</gene>
<feature type="region of interest" description="Disordered" evidence="1">
    <location>
        <begin position="33"/>
        <end position="98"/>
    </location>
</feature>
<evidence type="ECO:0000313" key="3">
    <source>
        <dbReference type="Proteomes" id="UP001642482"/>
    </source>
</evidence>
<evidence type="ECO:0000313" key="2">
    <source>
        <dbReference type="EMBL" id="CAK7208602.1"/>
    </source>
</evidence>
<protein>
    <submittedName>
        <fullName evidence="2">Uncharacterized protein</fullName>
    </submittedName>
</protein>
<feature type="compositionally biased region" description="Basic and acidic residues" evidence="1">
    <location>
        <begin position="162"/>
        <end position="174"/>
    </location>
</feature>
<reference evidence="2 3" key="1">
    <citation type="submission" date="2024-01" db="EMBL/GenBank/DDBJ databases">
        <authorList>
            <person name="Allen C."/>
            <person name="Tagirdzhanova G."/>
        </authorList>
    </citation>
    <scope>NUCLEOTIDE SEQUENCE [LARGE SCALE GENOMIC DNA]</scope>
</reference>
<accession>A0ABP0ALA5</accession>